<evidence type="ECO:0000313" key="1">
    <source>
        <dbReference type="EMBL" id="KAK7867983.1"/>
    </source>
</evidence>
<keyword evidence="2" id="KW-1185">Reference proteome</keyword>
<sequence>MPRGFFTSDTDCSRNWTRSGWDADLMYILAAHTGNTAGCVNVNKSKVFPNGTLTGGMLDLALGRVDVYGKGKYQEPGLAGLATLYPHKQDDMCVMVPKAAFAPRRLAMPAFSADIWAATGASLGAVAAALRAAHGCSGARLFLEVPTTFSASAGASVTVAEHYN</sequence>
<proteinExistence type="predicted"/>
<name>A0AAN9VPQ4_9ORTH</name>
<organism evidence="1 2">
    <name type="scientific">Gryllus longicercus</name>
    <dbReference type="NCBI Taxonomy" id="2509291"/>
    <lineage>
        <taxon>Eukaryota</taxon>
        <taxon>Metazoa</taxon>
        <taxon>Ecdysozoa</taxon>
        <taxon>Arthropoda</taxon>
        <taxon>Hexapoda</taxon>
        <taxon>Insecta</taxon>
        <taxon>Pterygota</taxon>
        <taxon>Neoptera</taxon>
        <taxon>Polyneoptera</taxon>
        <taxon>Orthoptera</taxon>
        <taxon>Ensifera</taxon>
        <taxon>Gryllidea</taxon>
        <taxon>Grylloidea</taxon>
        <taxon>Gryllidae</taxon>
        <taxon>Gryllinae</taxon>
        <taxon>Gryllus</taxon>
    </lineage>
</organism>
<dbReference type="AlphaFoldDB" id="A0AAN9VPQ4"/>
<evidence type="ECO:0000313" key="2">
    <source>
        <dbReference type="Proteomes" id="UP001378592"/>
    </source>
</evidence>
<dbReference type="Proteomes" id="UP001378592">
    <property type="component" value="Unassembled WGS sequence"/>
</dbReference>
<dbReference type="EMBL" id="JAZDUA010000103">
    <property type="protein sequence ID" value="KAK7867983.1"/>
    <property type="molecule type" value="Genomic_DNA"/>
</dbReference>
<gene>
    <name evidence="1" type="ORF">R5R35_014765</name>
</gene>
<comment type="caution">
    <text evidence="1">The sequence shown here is derived from an EMBL/GenBank/DDBJ whole genome shotgun (WGS) entry which is preliminary data.</text>
</comment>
<reference evidence="1 2" key="1">
    <citation type="submission" date="2024-03" db="EMBL/GenBank/DDBJ databases">
        <title>The genome assembly and annotation of the cricket Gryllus longicercus Weissman &amp; Gray.</title>
        <authorList>
            <person name="Szrajer S."/>
            <person name="Gray D."/>
            <person name="Ylla G."/>
        </authorList>
    </citation>
    <scope>NUCLEOTIDE SEQUENCE [LARGE SCALE GENOMIC DNA]</scope>
    <source>
        <strain evidence="1">DAG 2021-001</strain>
        <tissue evidence="1">Whole body minus gut</tissue>
    </source>
</reference>
<accession>A0AAN9VPQ4</accession>
<protein>
    <submittedName>
        <fullName evidence="1">Uncharacterized protein</fullName>
    </submittedName>
</protein>